<dbReference type="PROSITE" id="PS50112">
    <property type="entry name" value="PAS"/>
    <property type="match status" value="4"/>
</dbReference>
<dbReference type="Gene3D" id="1.10.287.130">
    <property type="match status" value="1"/>
</dbReference>
<dbReference type="Gene3D" id="3.30.450.20">
    <property type="entry name" value="PAS domain"/>
    <property type="match status" value="4"/>
</dbReference>
<keyword evidence="8" id="KW-0902">Two-component regulatory system</keyword>
<dbReference type="InterPro" id="IPR001610">
    <property type="entry name" value="PAC"/>
</dbReference>
<dbReference type="InterPro" id="IPR036890">
    <property type="entry name" value="HATPase_C_sf"/>
</dbReference>
<keyword evidence="6 15" id="KW-0418">Kinase</keyword>
<gene>
    <name evidence="15" type="ORF">C1280_30895</name>
</gene>
<dbReference type="SUPFAM" id="SSF52172">
    <property type="entry name" value="CheY-like"/>
    <property type="match status" value="1"/>
</dbReference>
<evidence type="ECO:0000256" key="4">
    <source>
        <dbReference type="ARBA" id="ARBA00022679"/>
    </source>
</evidence>
<sequence>MPDVKTDDFRAILDRLPTPVIGFDRGGRHDFVNPAACRMIGRSADQLLGRTLCEIGLPPDLGPELDANVARVRESGAPFAHTVSLPSPGGTAVLLVHLVPRPDGGVLVTATDVSVQARAEQALRYSEERYRQTIEAAFDAIVTTDPKGTIIGWNSGAERVFGYPASDALGRDVELIVPPRYAAEHHAAMAAFDPANSSRMRSRVVELPAMRKGGIEFPAEITLAYWGAGADRRFTAIVRDITARRAAEQALRDSEERHRLLIESVTDYAIFMLDPDGRVATWNAGAQRIKGYTADEIVGRHFSVFYPPESTACTEAELETAARVGRFAEEGWRVRKDGARFWGHVVITALRDPTGRLTGFAKVTRDLTDRRAAEQALRDSEQRYRQVVEDQTETVCRFRPDGTFTFVNDVYCRTFGKRADELIGRPWHPVVHPGDLDHVETELARMSPDNPVVRIENRIVNAGGRTRWMEFVNRGFYSPAGGLVEIQAVGRDVTDRRAAEDARRELEADLRAKEQQQRYERQLLQSQKLESLGVLAGGIAHDFNNLLTAVLGYASLSRMRLPPNDPIAEDMKRIESAAQRAAELCQQMLAYAGRGQFVVRAVDLNALTQEMTQLLGAVLSKKAVLKYNLTIGLPQVQADPTQLRQIVMNLITNASDAIGPKSGVITLTTGLIDADARYLTEIQAGAELDPGRYVYLEVSDTGCGMSEEVRAKIFDPFFTTKFTGRGLGLAAVQGIVRAHKGAIKVYTQSGKGTTFKVLLPALDGTDQEPAPADEAAERNGRGRRLLVVDDEEDVRVFTRKVLEHAGFEVTVAADGAAGVEAFAAAPYQFALVLLDLTMPKMGGAEAFREMRRHRSGVRVVLTSGFAAEEATSGFEGKGLAGFLRKPFRTEDLLAIVFDAVGP</sequence>
<evidence type="ECO:0000259" key="11">
    <source>
        <dbReference type="PROSITE" id="PS50109"/>
    </source>
</evidence>
<dbReference type="InterPro" id="IPR036097">
    <property type="entry name" value="HisK_dim/P_sf"/>
</dbReference>
<evidence type="ECO:0000259" key="14">
    <source>
        <dbReference type="PROSITE" id="PS50113"/>
    </source>
</evidence>
<dbReference type="SMART" id="SM00448">
    <property type="entry name" value="REC"/>
    <property type="match status" value="1"/>
</dbReference>
<feature type="domain" description="PAS" evidence="13">
    <location>
        <begin position="126"/>
        <end position="178"/>
    </location>
</feature>
<evidence type="ECO:0000256" key="8">
    <source>
        <dbReference type="ARBA" id="ARBA00023012"/>
    </source>
</evidence>
<feature type="domain" description="Response regulatory" evidence="12">
    <location>
        <begin position="784"/>
        <end position="900"/>
    </location>
</feature>
<dbReference type="CDD" id="cd00130">
    <property type="entry name" value="PAS"/>
    <property type="match status" value="4"/>
</dbReference>
<name>A0A2Z3H5F6_9BACT</name>
<keyword evidence="4" id="KW-0808">Transferase</keyword>
<dbReference type="GO" id="GO:0000155">
    <property type="term" value="F:phosphorelay sensor kinase activity"/>
    <property type="evidence" value="ECO:0007669"/>
    <property type="project" value="InterPro"/>
</dbReference>
<dbReference type="Pfam" id="PF00512">
    <property type="entry name" value="HisKA"/>
    <property type="match status" value="1"/>
</dbReference>
<dbReference type="PANTHER" id="PTHR43065:SF42">
    <property type="entry name" value="TWO-COMPONENT SENSOR PPRA"/>
    <property type="match status" value="1"/>
</dbReference>
<dbReference type="Pfam" id="PF13426">
    <property type="entry name" value="PAS_9"/>
    <property type="match status" value="1"/>
</dbReference>
<dbReference type="InterPro" id="IPR013656">
    <property type="entry name" value="PAS_4"/>
</dbReference>
<dbReference type="SMART" id="SM00387">
    <property type="entry name" value="HATPase_c"/>
    <property type="match status" value="1"/>
</dbReference>
<keyword evidence="16" id="KW-1185">Reference proteome</keyword>
<evidence type="ECO:0000256" key="9">
    <source>
        <dbReference type="PROSITE-ProRule" id="PRU00169"/>
    </source>
</evidence>
<dbReference type="InterPro" id="IPR004358">
    <property type="entry name" value="Sig_transdc_His_kin-like_C"/>
</dbReference>
<dbReference type="Pfam" id="PF02518">
    <property type="entry name" value="HATPase_c"/>
    <property type="match status" value="1"/>
</dbReference>
<feature type="domain" description="PAC" evidence="14">
    <location>
        <begin position="453"/>
        <end position="505"/>
    </location>
</feature>
<dbReference type="Proteomes" id="UP000245802">
    <property type="component" value="Chromosome"/>
</dbReference>
<dbReference type="InterPro" id="IPR001789">
    <property type="entry name" value="Sig_transdc_resp-reg_receiver"/>
</dbReference>
<dbReference type="EMBL" id="CP025958">
    <property type="protein sequence ID" value="AWM40958.1"/>
    <property type="molecule type" value="Genomic_DNA"/>
</dbReference>
<dbReference type="PROSITE" id="PS50113">
    <property type="entry name" value="PAC"/>
    <property type="match status" value="3"/>
</dbReference>
<feature type="domain" description="Histidine kinase" evidence="11">
    <location>
        <begin position="538"/>
        <end position="763"/>
    </location>
</feature>
<feature type="coiled-coil region" evidence="10">
    <location>
        <begin position="496"/>
        <end position="532"/>
    </location>
</feature>
<evidence type="ECO:0000256" key="7">
    <source>
        <dbReference type="ARBA" id="ARBA00022840"/>
    </source>
</evidence>
<dbReference type="Gene3D" id="3.40.50.2300">
    <property type="match status" value="1"/>
</dbReference>
<dbReference type="PRINTS" id="PR00344">
    <property type="entry name" value="BCTRLSENSOR"/>
</dbReference>
<feature type="domain" description="PAC" evidence="14">
    <location>
        <begin position="327"/>
        <end position="379"/>
    </location>
</feature>
<feature type="domain" description="PAS" evidence="13">
    <location>
        <begin position="5"/>
        <end position="76"/>
    </location>
</feature>
<proteinExistence type="predicted"/>
<keyword evidence="7" id="KW-0067">ATP-binding</keyword>
<dbReference type="InterPro" id="IPR011006">
    <property type="entry name" value="CheY-like_superfamily"/>
</dbReference>
<evidence type="ECO:0000256" key="10">
    <source>
        <dbReference type="SAM" id="Coils"/>
    </source>
</evidence>
<feature type="domain" description="PAS" evidence="13">
    <location>
        <begin position="380"/>
        <end position="450"/>
    </location>
</feature>
<evidence type="ECO:0000259" key="12">
    <source>
        <dbReference type="PROSITE" id="PS50110"/>
    </source>
</evidence>
<dbReference type="AlphaFoldDB" id="A0A2Z3H5F6"/>
<dbReference type="OrthoDB" id="5287556at2"/>
<dbReference type="InterPro" id="IPR005467">
    <property type="entry name" value="His_kinase_dom"/>
</dbReference>
<evidence type="ECO:0000313" key="16">
    <source>
        <dbReference type="Proteomes" id="UP000245802"/>
    </source>
</evidence>
<dbReference type="Pfam" id="PF00989">
    <property type="entry name" value="PAS"/>
    <property type="match status" value="1"/>
</dbReference>
<dbReference type="PROSITE" id="PS50109">
    <property type="entry name" value="HIS_KIN"/>
    <property type="match status" value="1"/>
</dbReference>
<dbReference type="SUPFAM" id="SSF55785">
    <property type="entry name" value="PYP-like sensor domain (PAS domain)"/>
    <property type="match status" value="4"/>
</dbReference>
<protein>
    <recommendedName>
        <fullName evidence="2">histidine kinase</fullName>
        <ecNumber evidence="2">2.7.13.3</ecNumber>
    </recommendedName>
</protein>
<dbReference type="InterPro" id="IPR013767">
    <property type="entry name" value="PAS_fold"/>
</dbReference>
<dbReference type="InterPro" id="IPR000700">
    <property type="entry name" value="PAS-assoc_C"/>
</dbReference>
<dbReference type="Gene3D" id="3.30.565.10">
    <property type="entry name" value="Histidine kinase-like ATPase, C-terminal domain"/>
    <property type="match status" value="1"/>
</dbReference>
<dbReference type="Pfam" id="PF08448">
    <property type="entry name" value="PAS_4"/>
    <property type="match status" value="2"/>
</dbReference>
<feature type="modified residue" description="4-aspartylphosphate" evidence="9">
    <location>
        <position position="835"/>
    </location>
</feature>
<dbReference type="RefSeq" id="WP_010047273.1">
    <property type="nucleotide sequence ID" value="NZ_CP025958.1"/>
</dbReference>
<dbReference type="CDD" id="cd00156">
    <property type="entry name" value="REC"/>
    <property type="match status" value="1"/>
</dbReference>
<organism evidence="15 16">
    <name type="scientific">Gemmata obscuriglobus</name>
    <dbReference type="NCBI Taxonomy" id="114"/>
    <lineage>
        <taxon>Bacteria</taxon>
        <taxon>Pseudomonadati</taxon>
        <taxon>Planctomycetota</taxon>
        <taxon>Planctomycetia</taxon>
        <taxon>Gemmatales</taxon>
        <taxon>Gemmataceae</taxon>
        <taxon>Gemmata</taxon>
    </lineage>
</organism>
<reference evidence="15 16" key="1">
    <citation type="submission" date="2018-01" db="EMBL/GenBank/DDBJ databases">
        <title>G. obscuriglobus.</title>
        <authorList>
            <person name="Franke J."/>
            <person name="Blomberg W."/>
            <person name="Selmecki A."/>
        </authorList>
    </citation>
    <scope>NUCLEOTIDE SEQUENCE [LARGE SCALE GENOMIC DNA]</scope>
    <source>
        <strain evidence="15 16">DSM 5831</strain>
    </source>
</reference>
<keyword evidence="3 9" id="KW-0597">Phosphoprotein</keyword>
<evidence type="ECO:0000256" key="6">
    <source>
        <dbReference type="ARBA" id="ARBA00022777"/>
    </source>
</evidence>
<keyword evidence="5" id="KW-0547">Nucleotide-binding</keyword>
<dbReference type="InterPro" id="IPR035965">
    <property type="entry name" value="PAS-like_dom_sf"/>
</dbReference>
<dbReference type="SMART" id="SM00086">
    <property type="entry name" value="PAC"/>
    <property type="match status" value="3"/>
</dbReference>
<keyword evidence="10" id="KW-0175">Coiled coil</keyword>
<dbReference type="SMART" id="SM00388">
    <property type="entry name" value="HisKA"/>
    <property type="match status" value="1"/>
</dbReference>
<feature type="domain" description="PAS" evidence="13">
    <location>
        <begin position="254"/>
        <end position="325"/>
    </location>
</feature>
<dbReference type="PANTHER" id="PTHR43065">
    <property type="entry name" value="SENSOR HISTIDINE KINASE"/>
    <property type="match status" value="1"/>
</dbReference>
<evidence type="ECO:0000256" key="3">
    <source>
        <dbReference type="ARBA" id="ARBA00022553"/>
    </source>
</evidence>
<evidence type="ECO:0000256" key="5">
    <source>
        <dbReference type="ARBA" id="ARBA00022741"/>
    </source>
</evidence>
<dbReference type="EC" id="2.7.13.3" evidence="2"/>
<dbReference type="SMART" id="SM00091">
    <property type="entry name" value="PAS"/>
    <property type="match status" value="4"/>
</dbReference>
<accession>A0A2Z3H5F6</accession>
<dbReference type="Pfam" id="PF00072">
    <property type="entry name" value="Response_reg"/>
    <property type="match status" value="1"/>
</dbReference>
<dbReference type="KEGG" id="gog:C1280_30895"/>
<dbReference type="SUPFAM" id="SSF47384">
    <property type="entry name" value="Homodimeric domain of signal transducing histidine kinase"/>
    <property type="match status" value="1"/>
</dbReference>
<dbReference type="InterPro" id="IPR003594">
    <property type="entry name" value="HATPase_dom"/>
</dbReference>
<evidence type="ECO:0000259" key="13">
    <source>
        <dbReference type="PROSITE" id="PS50112"/>
    </source>
</evidence>
<evidence type="ECO:0000256" key="1">
    <source>
        <dbReference type="ARBA" id="ARBA00000085"/>
    </source>
</evidence>
<dbReference type="NCBIfam" id="TIGR00229">
    <property type="entry name" value="sensory_box"/>
    <property type="match status" value="4"/>
</dbReference>
<dbReference type="PROSITE" id="PS50110">
    <property type="entry name" value="RESPONSE_REGULATORY"/>
    <property type="match status" value="1"/>
</dbReference>
<dbReference type="CDD" id="cd00082">
    <property type="entry name" value="HisKA"/>
    <property type="match status" value="1"/>
</dbReference>
<dbReference type="InterPro" id="IPR003661">
    <property type="entry name" value="HisK_dim/P_dom"/>
</dbReference>
<comment type="catalytic activity">
    <reaction evidence="1">
        <text>ATP + protein L-histidine = ADP + protein N-phospho-L-histidine.</text>
        <dbReference type="EC" id="2.7.13.3"/>
    </reaction>
</comment>
<feature type="domain" description="PAC" evidence="14">
    <location>
        <begin position="203"/>
        <end position="253"/>
    </location>
</feature>
<dbReference type="SUPFAM" id="SSF55874">
    <property type="entry name" value="ATPase domain of HSP90 chaperone/DNA topoisomerase II/histidine kinase"/>
    <property type="match status" value="1"/>
</dbReference>
<evidence type="ECO:0000256" key="2">
    <source>
        <dbReference type="ARBA" id="ARBA00012438"/>
    </source>
</evidence>
<dbReference type="InterPro" id="IPR000014">
    <property type="entry name" value="PAS"/>
</dbReference>
<evidence type="ECO:0000313" key="15">
    <source>
        <dbReference type="EMBL" id="AWM40958.1"/>
    </source>
</evidence>